<accession>A0ABZ2TID6</accession>
<proteinExistence type="predicted"/>
<evidence type="ECO:0000313" key="1">
    <source>
        <dbReference type="EMBL" id="WYK19059.1"/>
    </source>
</evidence>
<name>A0ABZ2TID6_9RHOB</name>
<dbReference type="InterPro" id="IPR001343">
    <property type="entry name" value="Hemolysn_Ca-bd"/>
</dbReference>
<protein>
    <recommendedName>
        <fullName evidence="3">Calcium-binding protein</fullName>
    </recommendedName>
</protein>
<gene>
    <name evidence="1" type="ORF">RZS32_004025</name>
</gene>
<dbReference type="SUPFAM" id="SSF51120">
    <property type="entry name" value="beta-Roll"/>
    <property type="match status" value="1"/>
</dbReference>
<organism evidence="1 2">
    <name type="scientific">Roseovarius rhodophyticola</name>
    <dbReference type="NCBI Taxonomy" id="3080827"/>
    <lineage>
        <taxon>Bacteria</taxon>
        <taxon>Pseudomonadati</taxon>
        <taxon>Pseudomonadota</taxon>
        <taxon>Alphaproteobacteria</taxon>
        <taxon>Rhodobacterales</taxon>
        <taxon>Roseobacteraceae</taxon>
        <taxon>Roseovarius</taxon>
    </lineage>
</organism>
<dbReference type="InterPro" id="IPR011049">
    <property type="entry name" value="Serralysin-like_metalloprot_C"/>
</dbReference>
<dbReference type="Pfam" id="PF00353">
    <property type="entry name" value="HemolysinCabind"/>
    <property type="match status" value="1"/>
</dbReference>
<dbReference type="EMBL" id="CP146606">
    <property type="protein sequence ID" value="WYK19059.1"/>
    <property type="molecule type" value="Genomic_DNA"/>
</dbReference>
<dbReference type="Proteomes" id="UP001281305">
    <property type="component" value="Chromosome"/>
</dbReference>
<keyword evidence="2" id="KW-1185">Reference proteome</keyword>
<evidence type="ECO:0000313" key="2">
    <source>
        <dbReference type="Proteomes" id="UP001281305"/>
    </source>
</evidence>
<sequence>MAVDDIFIETPDGTIELDRQSRYDVGHHSTNIESLVFADVTLDDAGIRERAVADQATSGNDDIIGTRYSDVVAGGTGNDTLDGWLGDDVFLFSPGDGNDVVQGFNDGFDIIRFSGGPTQFSDLVISETAGDAVVTYNGTDTITVDKLVASLLDQDDFQFV</sequence>
<dbReference type="RefSeq" id="WP_317055744.1">
    <property type="nucleotide sequence ID" value="NZ_CP146606.1"/>
</dbReference>
<dbReference type="Gene3D" id="2.150.10.10">
    <property type="entry name" value="Serralysin-like metalloprotease, C-terminal"/>
    <property type="match status" value="1"/>
</dbReference>
<reference evidence="1 2" key="1">
    <citation type="submission" date="2024-02" db="EMBL/GenBank/DDBJ databases">
        <title>Roseovarius strain W115 nov., isolated from a marine algae.</title>
        <authorList>
            <person name="Lee M.W."/>
            <person name="Lee J.K."/>
            <person name="Kim J.M."/>
            <person name="Choi D.G."/>
            <person name="Baek J.H."/>
            <person name="Bayburt H."/>
            <person name="Jung J.J."/>
            <person name="Han D.M."/>
            <person name="Jeon C.O."/>
        </authorList>
    </citation>
    <scope>NUCLEOTIDE SEQUENCE [LARGE SCALE GENOMIC DNA]</scope>
    <source>
        <strain evidence="1 2">W115</strain>
    </source>
</reference>
<evidence type="ECO:0008006" key="3">
    <source>
        <dbReference type="Google" id="ProtNLM"/>
    </source>
</evidence>